<dbReference type="EMBL" id="FNUD01000002">
    <property type="protein sequence ID" value="SEF03374.1"/>
    <property type="molecule type" value="Genomic_DNA"/>
</dbReference>
<keyword evidence="3 4" id="KW-0732">Signal</keyword>
<name>A0A0J6J5S7_PSEDM</name>
<dbReference type="InterPro" id="IPR051455">
    <property type="entry name" value="Bact_solute-bind_prot3"/>
</dbReference>
<keyword evidence="2" id="KW-0813">Transport</keyword>
<dbReference type="OrthoDB" id="9777941at2"/>
<proteinExistence type="inferred from homology"/>
<feature type="domain" description="Solute-binding protein family 3/N-terminal" evidence="5">
    <location>
        <begin position="39"/>
        <end position="268"/>
    </location>
</feature>
<reference evidence="6" key="1">
    <citation type="submission" date="2016-10" db="EMBL/GenBank/DDBJ databases">
        <authorList>
            <person name="Varghese N."/>
            <person name="Submissions S."/>
        </authorList>
    </citation>
    <scope>NUCLEOTIDE SEQUENCE [LARGE SCALE GENOMIC DNA]</scope>
    <source>
        <strain evidence="6">LMG 25555</strain>
    </source>
</reference>
<dbReference type="RefSeq" id="WP_048360938.1">
    <property type="nucleotide sequence ID" value="NZ_FNUD01000002.1"/>
</dbReference>
<sequence length="345" mass="37350">MHKLDRAKLLLGAPLLALLVTSAQVAQAGVLEKVKAHGSVRCGVAGDKPGFSLIDDKGRWTGMDVDLCRAVAAAVLGDADKVEYLTTTAKNRFTALASGEIDILSRAASWTAERVANLGVDFTTVWFYDGQGFMTHAADGIKKLTDLDGATFCLSPGTTSEQNLEDYFGRRGLTYKTVVIEKSPELYAAFQRGRCNAISNDSSGLAARLALMNNPQDYVLLPEVISKEPLGAFVAQGDTTWRNIVTWTAYALMTGEELGVTSENVDQLRGDKTASTDIARLLGTEGKIGPSFGLDSDWAYRALKQVGNYAQIYDRNLGQQTALNIPRGLNRSWKDSGLMYAPPIR</sequence>
<dbReference type="CDD" id="cd13692">
    <property type="entry name" value="PBP2_BztA"/>
    <property type="match status" value="1"/>
</dbReference>
<evidence type="ECO:0000256" key="3">
    <source>
        <dbReference type="ARBA" id="ARBA00022729"/>
    </source>
</evidence>
<accession>A0A0J6J5S7</accession>
<evidence type="ECO:0000256" key="4">
    <source>
        <dbReference type="SAM" id="SignalP"/>
    </source>
</evidence>
<evidence type="ECO:0000313" key="6">
    <source>
        <dbReference type="EMBL" id="SEF03374.1"/>
    </source>
</evidence>
<evidence type="ECO:0000259" key="5">
    <source>
        <dbReference type="SMART" id="SM00062"/>
    </source>
</evidence>
<evidence type="ECO:0000256" key="2">
    <source>
        <dbReference type="ARBA" id="ARBA00022448"/>
    </source>
</evidence>
<feature type="chain" id="PRO_5009777900" evidence="4">
    <location>
        <begin position="29"/>
        <end position="345"/>
    </location>
</feature>
<dbReference type="InterPro" id="IPR001638">
    <property type="entry name" value="Solute-binding_3/MltF_N"/>
</dbReference>
<dbReference type="Proteomes" id="UP000183613">
    <property type="component" value="Unassembled WGS sequence"/>
</dbReference>
<keyword evidence="7" id="KW-1185">Reference proteome</keyword>
<dbReference type="SUPFAM" id="SSF53850">
    <property type="entry name" value="Periplasmic binding protein-like II"/>
    <property type="match status" value="1"/>
</dbReference>
<dbReference type="PANTHER" id="PTHR30085:SF7">
    <property type="entry name" value="AMINO-ACID ABC TRANSPORTER-BINDING PROTEIN YHDW-RELATED"/>
    <property type="match status" value="1"/>
</dbReference>
<dbReference type="PANTHER" id="PTHR30085">
    <property type="entry name" value="AMINO ACID ABC TRANSPORTER PERMEASE"/>
    <property type="match status" value="1"/>
</dbReference>
<dbReference type="SMART" id="SM00062">
    <property type="entry name" value="PBPb"/>
    <property type="match status" value="1"/>
</dbReference>
<dbReference type="Gene3D" id="3.40.190.10">
    <property type="entry name" value="Periplasmic binding protein-like II"/>
    <property type="match status" value="2"/>
</dbReference>
<organism evidence="6 7">
    <name type="scientific">Pseudomonas deceptionensis</name>
    <dbReference type="NCBI Taxonomy" id="882211"/>
    <lineage>
        <taxon>Bacteria</taxon>
        <taxon>Pseudomonadati</taxon>
        <taxon>Pseudomonadota</taxon>
        <taxon>Gammaproteobacteria</taxon>
        <taxon>Pseudomonadales</taxon>
        <taxon>Pseudomonadaceae</taxon>
        <taxon>Pseudomonas</taxon>
    </lineage>
</organism>
<protein>
    <submittedName>
        <fullName evidence="6">General L-amino acid transport system substrate-binding protein</fullName>
    </submittedName>
</protein>
<dbReference type="GO" id="GO:0006865">
    <property type="term" value="P:amino acid transport"/>
    <property type="evidence" value="ECO:0007669"/>
    <property type="project" value="TreeGrafter"/>
</dbReference>
<comment type="similarity">
    <text evidence="1">Belongs to the bacterial solute-binding protein 3 family.</text>
</comment>
<comment type="caution">
    <text evidence="6">The sequence shown here is derived from an EMBL/GenBank/DDBJ whole genome shotgun (WGS) entry which is preliminary data.</text>
</comment>
<evidence type="ECO:0000313" key="7">
    <source>
        <dbReference type="Proteomes" id="UP000183613"/>
    </source>
</evidence>
<feature type="signal peptide" evidence="4">
    <location>
        <begin position="1"/>
        <end position="28"/>
    </location>
</feature>
<dbReference type="AlphaFoldDB" id="A0A0J6J5S7"/>
<dbReference type="PATRIC" id="fig|882211.3.peg.3270"/>
<gene>
    <name evidence="6" type="ORF">SAMN04489800_3793</name>
</gene>
<dbReference type="Pfam" id="PF00497">
    <property type="entry name" value="SBP_bac_3"/>
    <property type="match status" value="1"/>
</dbReference>
<evidence type="ECO:0000256" key="1">
    <source>
        <dbReference type="ARBA" id="ARBA00010333"/>
    </source>
</evidence>